<proteinExistence type="predicted"/>
<feature type="signal peptide" evidence="1">
    <location>
        <begin position="1"/>
        <end position="25"/>
    </location>
</feature>
<protein>
    <submittedName>
        <fullName evidence="2">Uncharacterized protein</fullName>
    </submittedName>
</protein>
<name>A0A1G9CAW2_9RHOB</name>
<keyword evidence="3" id="KW-1185">Reference proteome</keyword>
<feature type="chain" id="PRO_5011632523" evidence="1">
    <location>
        <begin position="26"/>
        <end position="104"/>
    </location>
</feature>
<evidence type="ECO:0000256" key="1">
    <source>
        <dbReference type="SAM" id="SignalP"/>
    </source>
</evidence>
<dbReference type="EMBL" id="FNFV01000003">
    <property type="protein sequence ID" value="SDK48828.1"/>
    <property type="molecule type" value="Genomic_DNA"/>
</dbReference>
<sequence>MTFRIPLAILSAAVTMALVAPSASAGPIERACIRSDRPAASRELCSCIQQVADIVLTRSDQRLAARFFRDPDLAQRIRQSDSRNHESFWQRYRSFGEAAQSYCG</sequence>
<dbReference type="OrthoDB" id="7659053at2"/>
<keyword evidence="1" id="KW-0732">Signal</keyword>
<dbReference type="RefSeq" id="WP_092499592.1">
    <property type="nucleotide sequence ID" value="NZ_FNFV01000003.1"/>
</dbReference>
<reference evidence="3" key="1">
    <citation type="submission" date="2016-10" db="EMBL/GenBank/DDBJ databases">
        <authorList>
            <person name="Varghese N."/>
            <person name="Submissions S."/>
        </authorList>
    </citation>
    <scope>NUCLEOTIDE SEQUENCE [LARGE SCALE GENOMIC DNA]</scope>
    <source>
        <strain evidence="3">CGMCC 1.10789</strain>
    </source>
</reference>
<evidence type="ECO:0000313" key="3">
    <source>
        <dbReference type="Proteomes" id="UP000199328"/>
    </source>
</evidence>
<organism evidence="2 3">
    <name type="scientific">Meinhardsimonia xiamenensis</name>
    <dbReference type="NCBI Taxonomy" id="990712"/>
    <lineage>
        <taxon>Bacteria</taxon>
        <taxon>Pseudomonadati</taxon>
        <taxon>Pseudomonadota</taxon>
        <taxon>Alphaproteobacteria</taxon>
        <taxon>Rhodobacterales</taxon>
        <taxon>Paracoccaceae</taxon>
        <taxon>Meinhardsimonia</taxon>
    </lineage>
</organism>
<gene>
    <name evidence="2" type="ORF">SAMN05216257_10344</name>
</gene>
<evidence type="ECO:0000313" key="2">
    <source>
        <dbReference type="EMBL" id="SDK48828.1"/>
    </source>
</evidence>
<dbReference type="AlphaFoldDB" id="A0A1G9CAW2"/>
<accession>A0A1G9CAW2</accession>
<dbReference type="Proteomes" id="UP000199328">
    <property type="component" value="Unassembled WGS sequence"/>
</dbReference>
<dbReference type="STRING" id="990712.SAMN05216257_10344"/>